<dbReference type="Pfam" id="PF00501">
    <property type="entry name" value="AMP-binding"/>
    <property type="match status" value="1"/>
</dbReference>
<evidence type="ECO:0000256" key="1">
    <source>
        <dbReference type="ARBA" id="ARBA00006432"/>
    </source>
</evidence>
<organism evidence="4 5">
    <name type="scientific">Streptomyces tsukubensis</name>
    <dbReference type="NCBI Taxonomy" id="83656"/>
    <lineage>
        <taxon>Bacteria</taxon>
        <taxon>Bacillati</taxon>
        <taxon>Actinomycetota</taxon>
        <taxon>Actinomycetes</taxon>
        <taxon>Kitasatosporales</taxon>
        <taxon>Streptomycetaceae</taxon>
        <taxon>Streptomyces</taxon>
    </lineage>
</organism>
<evidence type="ECO:0000313" key="5">
    <source>
        <dbReference type="Proteomes" id="UP000190539"/>
    </source>
</evidence>
<dbReference type="Gene3D" id="3.40.50.12780">
    <property type="entry name" value="N-terminal domain of ligase-like"/>
    <property type="match status" value="1"/>
</dbReference>
<reference evidence="4 5" key="1">
    <citation type="submission" date="2017-02" db="EMBL/GenBank/DDBJ databases">
        <title>Draft Genome Sequence of Streptomyces tsukubaensis F601, a Producer of the immunosuppressant tacrolimus FK506.</title>
        <authorList>
            <person name="Zong G."/>
            <person name="Zhong C."/>
            <person name="Fu J."/>
            <person name="Qin R."/>
            <person name="Cao G."/>
        </authorList>
    </citation>
    <scope>NUCLEOTIDE SEQUENCE [LARGE SCALE GENOMIC DNA]</scope>
    <source>
        <strain evidence="4 5">F601</strain>
    </source>
</reference>
<comment type="similarity">
    <text evidence="1">Belongs to the ATP-dependent AMP-binding enzyme family.</text>
</comment>
<feature type="domain" description="AMP-dependent synthetase/ligase" evidence="3">
    <location>
        <begin position="31"/>
        <end position="387"/>
    </location>
</feature>
<dbReference type="RefSeq" id="WP_077967212.1">
    <property type="nucleotide sequence ID" value="NZ_CP045178.1"/>
</dbReference>
<evidence type="ECO:0000256" key="2">
    <source>
        <dbReference type="ARBA" id="ARBA00022598"/>
    </source>
</evidence>
<dbReference type="PANTHER" id="PTHR24096">
    <property type="entry name" value="LONG-CHAIN-FATTY-ACID--COA LIGASE"/>
    <property type="match status" value="1"/>
</dbReference>
<sequence length="422" mass="46171">MRELTDTGALEDRLRARPPARYVTELFTGLHRWSGRIALRAGKRQVTFDELLAQSYRIARALERMGHSRHEGIVCLTANSPELVSLRLAAHLLGSRFTALNVNVPGDVTGWRGILAAARPAVFLVDRRGAEVLGEPAPGTLTLGVPEAGCDLLAQAAEESGEPLTPRAREKDIALLVHSHGTTGPRRGAVHRFSAMNVNWRRPEEGALGDFPAGITTLAVSPLAGNAGEVALMLLKQGCTALLMDDFDPGQVLATVEAERITSMYLLSEHLQRLLAHPNVGRTDLSSLRYVPYGNAPVPADTVRRAIEVFGPVLTQNYLSSEIRAITLLRQEDHLAASTGRPELLRSVGRALPEVEIRIRGPRGEPLPRGACGEVWLRAPHMMSGYWREPAETARVLHGGWLYSGDRGRLDEEGYLYLTGRR</sequence>
<comment type="caution">
    <text evidence="4">The sequence shown here is derived from an EMBL/GenBank/DDBJ whole genome shotgun (WGS) entry which is preliminary data.</text>
</comment>
<keyword evidence="5" id="KW-1185">Reference proteome</keyword>
<dbReference type="GO" id="GO:0016405">
    <property type="term" value="F:CoA-ligase activity"/>
    <property type="evidence" value="ECO:0007669"/>
    <property type="project" value="TreeGrafter"/>
</dbReference>
<evidence type="ECO:0000313" key="4">
    <source>
        <dbReference type="EMBL" id="OON80921.1"/>
    </source>
</evidence>
<dbReference type="OrthoDB" id="9803968at2"/>
<dbReference type="InterPro" id="IPR042099">
    <property type="entry name" value="ANL_N_sf"/>
</dbReference>
<proteinExistence type="inferred from homology"/>
<dbReference type="PANTHER" id="PTHR24096:SF149">
    <property type="entry name" value="AMP-BINDING DOMAIN-CONTAINING PROTEIN-RELATED"/>
    <property type="match status" value="1"/>
</dbReference>
<dbReference type="EMBL" id="MVFC01000006">
    <property type="protein sequence ID" value="OON80921.1"/>
    <property type="molecule type" value="Genomic_DNA"/>
</dbReference>
<name>A0A1V4AC18_9ACTN</name>
<dbReference type="InterPro" id="IPR000873">
    <property type="entry name" value="AMP-dep_synth/lig_dom"/>
</dbReference>
<evidence type="ECO:0000259" key="3">
    <source>
        <dbReference type="Pfam" id="PF00501"/>
    </source>
</evidence>
<keyword evidence="2" id="KW-0436">Ligase</keyword>
<dbReference type="AlphaFoldDB" id="A0A1V4AC18"/>
<dbReference type="SUPFAM" id="SSF56801">
    <property type="entry name" value="Acetyl-CoA synthetase-like"/>
    <property type="match status" value="1"/>
</dbReference>
<dbReference type="STRING" id="83656.B1H18_11185"/>
<gene>
    <name evidence="4" type="ORF">B1H18_11185</name>
</gene>
<dbReference type="Proteomes" id="UP000190539">
    <property type="component" value="Unassembled WGS sequence"/>
</dbReference>
<accession>A0A1V4AC18</accession>
<protein>
    <recommendedName>
        <fullName evidence="3">AMP-dependent synthetase/ligase domain-containing protein</fullName>
    </recommendedName>
</protein>